<evidence type="ECO:0000313" key="2">
    <source>
        <dbReference type="EMBL" id="KKM03935.1"/>
    </source>
</evidence>
<protein>
    <recommendedName>
        <fullName evidence="1">GGDEF domain-containing protein</fullName>
    </recommendedName>
</protein>
<dbReference type="InterPro" id="IPR000160">
    <property type="entry name" value="GGDEF_dom"/>
</dbReference>
<feature type="domain" description="GGDEF" evidence="1">
    <location>
        <begin position="220"/>
        <end position="254"/>
    </location>
</feature>
<organism evidence="2">
    <name type="scientific">marine sediment metagenome</name>
    <dbReference type="NCBI Taxonomy" id="412755"/>
    <lineage>
        <taxon>unclassified sequences</taxon>
        <taxon>metagenomes</taxon>
        <taxon>ecological metagenomes</taxon>
    </lineage>
</organism>
<dbReference type="SUPFAM" id="SSF47781">
    <property type="entry name" value="RuvA domain 2-like"/>
    <property type="match status" value="1"/>
</dbReference>
<dbReference type="PROSITE" id="PS50887">
    <property type="entry name" value="GGDEF"/>
    <property type="match status" value="1"/>
</dbReference>
<gene>
    <name evidence="2" type="ORF">LCGC14_1769370</name>
</gene>
<dbReference type="AlphaFoldDB" id="A0A0F9GYS2"/>
<name>A0A0F9GYS2_9ZZZZ</name>
<reference evidence="2" key="1">
    <citation type="journal article" date="2015" name="Nature">
        <title>Complex archaea that bridge the gap between prokaryotes and eukaryotes.</title>
        <authorList>
            <person name="Spang A."/>
            <person name="Saw J.H."/>
            <person name="Jorgensen S.L."/>
            <person name="Zaremba-Niedzwiedzka K."/>
            <person name="Martijn J."/>
            <person name="Lind A.E."/>
            <person name="van Eijk R."/>
            <person name="Schleper C."/>
            <person name="Guy L."/>
            <person name="Ettema T.J."/>
        </authorList>
    </citation>
    <scope>NUCLEOTIDE SEQUENCE</scope>
</reference>
<dbReference type="Pfam" id="PF14520">
    <property type="entry name" value="HHH_5"/>
    <property type="match status" value="1"/>
</dbReference>
<accession>A0A0F9GYS2</accession>
<dbReference type="InterPro" id="IPR010994">
    <property type="entry name" value="RuvA_2-like"/>
</dbReference>
<dbReference type="Gene3D" id="1.10.150.20">
    <property type="entry name" value="5' to 3' exonuclease, C-terminal subdomain"/>
    <property type="match status" value="1"/>
</dbReference>
<evidence type="ECO:0000259" key="1">
    <source>
        <dbReference type="PROSITE" id="PS50887"/>
    </source>
</evidence>
<sequence>MILADIYEPEELVKLLEQSVPTTRMPLNQTKRSDYYFGGEDGKSRQFSRKQAGELLGNLNEAESQLRDYYNQADENYQIIEGIISPVPITKRPRNIEAISIRRQAHPSQLFAYKIADNGYIFNEHAYNISSSMLYAWLFRLEEAGVHTFYTVNLVDTARLLVAIYKNCQKPPDSHDTLNRYIKPRIVVDTQDPHIFTLMGIAGADLGEVRASALIKRFGTAFSVFMATVDELRDVEGMGKKTAEKLLTAIGREV</sequence>
<dbReference type="EMBL" id="LAZR01016569">
    <property type="protein sequence ID" value="KKM03935.1"/>
    <property type="molecule type" value="Genomic_DNA"/>
</dbReference>
<proteinExistence type="predicted"/>
<comment type="caution">
    <text evidence="2">The sequence shown here is derived from an EMBL/GenBank/DDBJ whole genome shotgun (WGS) entry which is preliminary data.</text>
</comment>